<feature type="compositionally biased region" description="Basic and acidic residues" evidence="1">
    <location>
        <begin position="1"/>
        <end position="13"/>
    </location>
</feature>
<dbReference type="AlphaFoldDB" id="A0AAD1VUY6"/>
<reference evidence="2" key="1">
    <citation type="submission" date="2022-03" db="EMBL/GenBank/DDBJ databases">
        <authorList>
            <person name="Alioto T."/>
            <person name="Alioto T."/>
            <person name="Gomez Garrido J."/>
        </authorList>
    </citation>
    <scope>NUCLEOTIDE SEQUENCE</scope>
</reference>
<organism evidence="2 3">
    <name type="scientific">Pelobates cultripes</name>
    <name type="common">Western spadefoot toad</name>
    <dbReference type="NCBI Taxonomy" id="61616"/>
    <lineage>
        <taxon>Eukaryota</taxon>
        <taxon>Metazoa</taxon>
        <taxon>Chordata</taxon>
        <taxon>Craniata</taxon>
        <taxon>Vertebrata</taxon>
        <taxon>Euteleostomi</taxon>
        <taxon>Amphibia</taxon>
        <taxon>Batrachia</taxon>
        <taxon>Anura</taxon>
        <taxon>Pelobatoidea</taxon>
        <taxon>Pelobatidae</taxon>
        <taxon>Pelobates</taxon>
    </lineage>
</organism>
<accession>A0AAD1VUY6</accession>
<evidence type="ECO:0000256" key="1">
    <source>
        <dbReference type="SAM" id="MobiDB-lite"/>
    </source>
</evidence>
<keyword evidence="3" id="KW-1185">Reference proteome</keyword>
<sequence length="134" mass="15703">MENRSKALKKMDELPEQGQATHRQELLQPNSTDDMLQRIDRALERFWQQLEARMMPTQLKPHQRQCTDEVLRHPDLLMGKSNQAKPETHPQVRGGKMAAASKLRSRQRKLCTRNRRKTPQAPHGTEMKQHQPHT</sequence>
<evidence type="ECO:0000313" key="2">
    <source>
        <dbReference type="EMBL" id="CAH2274341.1"/>
    </source>
</evidence>
<evidence type="ECO:0000313" key="3">
    <source>
        <dbReference type="Proteomes" id="UP001295444"/>
    </source>
</evidence>
<feature type="compositionally biased region" description="Basic residues" evidence="1">
    <location>
        <begin position="103"/>
        <end position="118"/>
    </location>
</feature>
<feature type="region of interest" description="Disordered" evidence="1">
    <location>
        <begin position="1"/>
        <end position="32"/>
    </location>
</feature>
<dbReference type="EMBL" id="OW240914">
    <property type="protein sequence ID" value="CAH2274341.1"/>
    <property type="molecule type" value="Genomic_DNA"/>
</dbReference>
<feature type="region of interest" description="Disordered" evidence="1">
    <location>
        <begin position="78"/>
        <end position="134"/>
    </location>
</feature>
<proteinExistence type="predicted"/>
<gene>
    <name evidence="2" type="ORF">PECUL_23A003060</name>
</gene>
<feature type="compositionally biased region" description="Basic and acidic residues" evidence="1">
    <location>
        <begin position="125"/>
        <end position="134"/>
    </location>
</feature>
<dbReference type="Proteomes" id="UP001295444">
    <property type="component" value="Chromosome 03"/>
</dbReference>
<name>A0AAD1VUY6_PELCU</name>
<protein>
    <submittedName>
        <fullName evidence="2">Uncharacterized protein</fullName>
    </submittedName>
</protein>